<dbReference type="SUPFAM" id="SSF81383">
    <property type="entry name" value="F-box domain"/>
    <property type="match status" value="1"/>
</dbReference>
<protein>
    <recommendedName>
        <fullName evidence="1">F-box domain-containing protein</fullName>
    </recommendedName>
</protein>
<dbReference type="Proteomes" id="UP000439903">
    <property type="component" value="Unassembled WGS sequence"/>
</dbReference>
<keyword evidence="3" id="KW-1185">Reference proteome</keyword>
<dbReference type="Pfam" id="PF12937">
    <property type="entry name" value="F-box-like"/>
    <property type="match status" value="1"/>
</dbReference>
<dbReference type="SUPFAM" id="SSF52047">
    <property type="entry name" value="RNI-like"/>
    <property type="match status" value="1"/>
</dbReference>
<dbReference type="EMBL" id="WTPW01000107">
    <property type="protein sequence ID" value="KAF0547181.1"/>
    <property type="molecule type" value="Genomic_DNA"/>
</dbReference>
<evidence type="ECO:0000313" key="2">
    <source>
        <dbReference type="EMBL" id="KAF0547181.1"/>
    </source>
</evidence>
<dbReference type="Gene3D" id="3.80.10.10">
    <property type="entry name" value="Ribonuclease Inhibitor"/>
    <property type="match status" value="1"/>
</dbReference>
<dbReference type="OrthoDB" id="2788229at2759"/>
<dbReference type="InterPro" id="IPR032675">
    <property type="entry name" value="LRR_dom_sf"/>
</dbReference>
<feature type="domain" description="F-box" evidence="1">
    <location>
        <begin position="11"/>
        <end position="51"/>
    </location>
</feature>
<dbReference type="InterPro" id="IPR036047">
    <property type="entry name" value="F-box-like_dom_sf"/>
</dbReference>
<sequence>MPSKIFTGDMPELMESILNNLNNEFNSLYSCALVSRHWCKISIPILWQDPFSFRKSSLFISKYFSSLDEDEKFVLKECGINTESSKTLFDYAQFIKVLEISRLERKVQEWIEFQLARSIPIYLSPQLFQALIHIIESQEQLKQFSLVGEEYPAKFHGIISALDSQKNSLQEVIIERCYYNKEFEVMTNCKNLETLRMRYFFDYSELLNVLNDKISTLEIVDFQINASTIVQILKKSGIRLQRLKLDSKTEIMEESLLLETLKSFCPNIIYLNISLINISTQLLELIGNLQKLQFLTLGDSGDTLEEELKIRVMQFAEILPLTLQYLDLRFSWLVLYIDILLNHCNAPLKKLFIDRLDSEKDAKELIEFCRRNRTLNYVGVTYSNMNEYIRKNIETYFTLVPCERIIVNC</sequence>
<accession>A0A8H4AZE5</accession>
<gene>
    <name evidence="2" type="ORF">F8M41_000751</name>
</gene>
<evidence type="ECO:0000313" key="3">
    <source>
        <dbReference type="Proteomes" id="UP000439903"/>
    </source>
</evidence>
<dbReference type="AlphaFoldDB" id="A0A8H4AZE5"/>
<proteinExistence type="predicted"/>
<reference evidence="2 3" key="1">
    <citation type="journal article" date="2019" name="Environ. Microbiol.">
        <title>At the nexus of three kingdoms: the genome of the mycorrhizal fungus Gigaspora margarita provides insights into plant, endobacterial and fungal interactions.</title>
        <authorList>
            <person name="Venice F."/>
            <person name="Ghignone S."/>
            <person name="Salvioli di Fossalunga A."/>
            <person name="Amselem J."/>
            <person name="Novero M."/>
            <person name="Xianan X."/>
            <person name="Sedzielewska Toro K."/>
            <person name="Morin E."/>
            <person name="Lipzen A."/>
            <person name="Grigoriev I.V."/>
            <person name="Henrissat B."/>
            <person name="Martin F.M."/>
            <person name="Bonfante P."/>
        </authorList>
    </citation>
    <scope>NUCLEOTIDE SEQUENCE [LARGE SCALE GENOMIC DNA]</scope>
    <source>
        <strain evidence="2 3">BEG34</strain>
    </source>
</reference>
<organism evidence="2 3">
    <name type="scientific">Gigaspora margarita</name>
    <dbReference type="NCBI Taxonomy" id="4874"/>
    <lineage>
        <taxon>Eukaryota</taxon>
        <taxon>Fungi</taxon>
        <taxon>Fungi incertae sedis</taxon>
        <taxon>Mucoromycota</taxon>
        <taxon>Glomeromycotina</taxon>
        <taxon>Glomeromycetes</taxon>
        <taxon>Diversisporales</taxon>
        <taxon>Gigasporaceae</taxon>
        <taxon>Gigaspora</taxon>
    </lineage>
</organism>
<evidence type="ECO:0000259" key="1">
    <source>
        <dbReference type="Pfam" id="PF12937"/>
    </source>
</evidence>
<comment type="caution">
    <text evidence="2">The sequence shown here is derived from an EMBL/GenBank/DDBJ whole genome shotgun (WGS) entry which is preliminary data.</text>
</comment>
<name>A0A8H4AZE5_GIGMA</name>
<dbReference type="InterPro" id="IPR001810">
    <property type="entry name" value="F-box_dom"/>
</dbReference>